<comment type="cofactor">
    <cofactor evidence="1">
        <name>thiamine diphosphate</name>
        <dbReference type="ChEBI" id="CHEBI:58937"/>
    </cofactor>
</comment>
<dbReference type="GO" id="GO:0004739">
    <property type="term" value="F:pyruvate dehydrogenase (acetyl-transferring) activity"/>
    <property type="evidence" value="ECO:0007669"/>
    <property type="project" value="UniProtKB-EC"/>
</dbReference>
<protein>
    <submittedName>
        <fullName evidence="5">Pyruvate dehydrogenase E1 component alpha subunit</fullName>
        <ecNumber evidence="5">1.2.4.1</ecNumber>
    </submittedName>
</protein>
<evidence type="ECO:0000256" key="3">
    <source>
        <dbReference type="ARBA" id="ARBA00023052"/>
    </source>
</evidence>
<evidence type="ECO:0000313" key="6">
    <source>
        <dbReference type="Proteomes" id="UP001519287"/>
    </source>
</evidence>
<gene>
    <name evidence="5" type="ORF">J2Z66_005478</name>
</gene>
<keyword evidence="3" id="KW-0786">Thiamine pyrophosphate</keyword>
<accession>A0ABS4J208</accession>
<evidence type="ECO:0000256" key="2">
    <source>
        <dbReference type="ARBA" id="ARBA00023002"/>
    </source>
</evidence>
<dbReference type="PANTHER" id="PTHR11516:SF60">
    <property type="entry name" value="PYRUVATE DEHYDROGENASE E1 COMPONENT SUBUNIT ALPHA"/>
    <property type="match status" value="1"/>
</dbReference>
<sequence length="332" mass="36933">MTDNMYHYKIQEDAWHWEKELAERAWRIMNKIRSFEEKSVDVYKEGLMGGSLHAYIGQEAVATGIGLVLDNQDMMTMTYRGRGQALAKGADPFRLFAEMMGRVDGYCKGKGGPMHIASAEIGILGANGIVGAGIPIAVGAALTSKLKRQQRVAVTFFGDGATNQGAFHEGLNLAAVFKLPVVFVCENNLYAEMTPIKDSILNEHLAERGAAYRIPSIIVDGNDVRAVYEAGKEAVARAKAGEGPTFIEAKTYRLVGHMFGDSETYRERSEVEEWRTRDPLLRFKQICKEHKLLSEERLTAIAAEVREQIAEACEQAKRSAEPEMEEIFTDVY</sequence>
<evidence type="ECO:0000256" key="1">
    <source>
        <dbReference type="ARBA" id="ARBA00001964"/>
    </source>
</evidence>
<dbReference type="EMBL" id="JAGGLB010000021">
    <property type="protein sequence ID" value="MBP1993852.1"/>
    <property type="molecule type" value="Genomic_DNA"/>
</dbReference>
<dbReference type="RefSeq" id="WP_245375852.1">
    <property type="nucleotide sequence ID" value="NZ_JAGGLB010000021.1"/>
</dbReference>
<name>A0ABS4J208_9BACL</name>
<dbReference type="Proteomes" id="UP001519287">
    <property type="component" value="Unassembled WGS sequence"/>
</dbReference>
<reference evidence="5 6" key="1">
    <citation type="submission" date="2021-03" db="EMBL/GenBank/DDBJ databases">
        <title>Genomic Encyclopedia of Type Strains, Phase IV (KMG-IV): sequencing the most valuable type-strain genomes for metagenomic binning, comparative biology and taxonomic classification.</title>
        <authorList>
            <person name="Goeker M."/>
        </authorList>
    </citation>
    <scope>NUCLEOTIDE SEQUENCE [LARGE SCALE GENOMIC DNA]</scope>
    <source>
        <strain evidence="5 6">DSM 26048</strain>
    </source>
</reference>
<evidence type="ECO:0000259" key="4">
    <source>
        <dbReference type="Pfam" id="PF00676"/>
    </source>
</evidence>
<dbReference type="InterPro" id="IPR001017">
    <property type="entry name" value="DH_E1"/>
</dbReference>
<dbReference type="InterPro" id="IPR050642">
    <property type="entry name" value="PDH_E1_Alpha_Subunit"/>
</dbReference>
<keyword evidence="5" id="KW-0670">Pyruvate</keyword>
<keyword evidence="6" id="KW-1185">Reference proteome</keyword>
<dbReference type="EC" id="1.2.4.1" evidence="5"/>
<dbReference type="Gene3D" id="3.40.50.970">
    <property type="match status" value="1"/>
</dbReference>
<dbReference type="SUPFAM" id="SSF52518">
    <property type="entry name" value="Thiamin diphosphate-binding fold (THDP-binding)"/>
    <property type="match status" value="1"/>
</dbReference>
<comment type="caution">
    <text evidence="5">The sequence shown here is derived from an EMBL/GenBank/DDBJ whole genome shotgun (WGS) entry which is preliminary data.</text>
</comment>
<dbReference type="InterPro" id="IPR029061">
    <property type="entry name" value="THDP-binding"/>
</dbReference>
<organism evidence="5 6">
    <name type="scientific">Paenibacillus eucommiae</name>
    <dbReference type="NCBI Taxonomy" id="1355755"/>
    <lineage>
        <taxon>Bacteria</taxon>
        <taxon>Bacillati</taxon>
        <taxon>Bacillota</taxon>
        <taxon>Bacilli</taxon>
        <taxon>Bacillales</taxon>
        <taxon>Paenibacillaceae</taxon>
        <taxon>Paenibacillus</taxon>
    </lineage>
</organism>
<keyword evidence="2 5" id="KW-0560">Oxidoreductase</keyword>
<feature type="domain" description="Dehydrogenase E1 component" evidence="4">
    <location>
        <begin position="29"/>
        <end position="324"/>
    </location>
</feature>
<proteinExistence type="predicted"/>
<evidence type="ECO:0000313" key="5">
    <source>
        <dbReference type="EMBL" id="MBP1993852.1"/>
    </source>
</evidence>
<dbReference type="Pfam" id="PF00676">
    <property type="entry name" value="E1_dh"/>
    <property type="match status" value="1"/>
</dbReference>
<dbReference type="PANTHER" id="PTHR11516">
    <property type="entry name" value="PYRUVATE DEHYDROGENASE E1 COMPONENT, ALPHA SUBUNIT BACTERIAL AND ORGANELLAR"/>
    <property type="match status" value="1"/>
</dbReference>
<dbReference type="CDD" id="cd02000">
    <property type="entry name" value="TPP_E1_PDC_ADC_BCADC"/>
    <property type="match status" value="1"/>
</dbReference>